<feature type="region of interest" description="Disordered" evidence="1">
    <location>
        <begin position="261"/>
        <end position="322"/>
    </location>
</feature>
<reference evidence="2" key="1">
    <citation type="submission" date="2020-02" db="EMBL/GenBank/DDBJ databases">
        <authorList>
            <person name="Scholz U."/>
            <person name="Mascher M."/>
            <person name="Fiebig A."/>
        </authorList>
    </citation>
    <scope>NUCLEOTIDE SEQUENCE</scope>
</reference>
<protein>
    <submittedName>
        <fullName evidence="2">Uncharacterized protein</fullName>
    </submittedName>
</protein>
<evidence type="ECO:0000313" key="2">
    <source>
        <dbReference type="EMBL" id="CAA7404268.1"/>
    </source>
</evidence>
<feature type="compositionally biased region" description="Basic and acidic residues" evidence="1">
    <location>
        <begin position="160"/>
        <end position="205"/>
    </location>
</feature>
<accession>A0A7I8L4F9</accession>
<dbReference type="PANTHER" id="PTHR36005:SF1">
    <property type="entry name" value="DNA LIGASE-LIKE PROTEIN"/>
    <property type="match status" value="1"/>
</dbReference>
<feature type="compositionally biased region" description="Basic and acidic residues" evidence="1">
    <location>
        <begin position="123"/>
        <end position="132"/>
    </location>
</feature>
<dbReference type="EMBL" id="LR746273">
    <property type="protein sequence ID" value="CAA7404268.1"/>
    <property type="molecule type" value="Genomic_DNA"/>
</dbReference>
<feature type="region of interest" description="Disordered" evidence="1">
    <location>
        <begin position="351"/>
        <end position="386"/>
    </location>
</feature>
<feature type="compositionally biased region" description="Acidic residues" evidence="1">
    <location>
        <begin position="280"/>
        <end position="293"/>
    </location>
</feature>
<proteinExistence type="predicted"/>
<organism evidence="2 3">
    <name type="scientific">Spirodela intermedia</name>
    <name type="common">Intermediate duckweed</name>
    <dbReference type="NCBI Taxonomy" id="51605"/>
    <lineage>
        <taxon>Eukaryota</taxon>
        <taxon>Viridiplantae</taxon>
        <taxon>Streptophyta</taxon>
        <taxon>Embryophyta</taxon>
        <taxon>Tracheophyta</taxon>
        <taxon>Spermatophyta</taxon>
        <taxon>Magnoliopsida</taxon>
        <taxon>Liliopsida</taxon>
        <taxon>Araceae</taxon>
        <taxon>Lemnoideae</taxon>
        <taxon>Spirodela</taxon>
    </lineage>
</organism>
<gene>
    <name evidence="2" type="ORF">SI8410_10014946</name>
</gene>
<dbReference type="Proteomes" id="UP000663760">
    <property type="component" value="Chromosome 10"/>
</dbReference>
<keyword evidence="3" id="KW-1185">Reference proteome</keyword>
<sequence>MEGVEEEGTLLLPEGASPQNHRRMLKRLKKASEVADLPMRHSPASRPWPEFSRSQDDASEDGESPDGARSGSQNEETDFDDGLDPLFGVQCRLEESRVESFDSETEMKVSEEVGGLDDADGWTGERVDEPGKKISAKKRLSMEEGQEDSKRKKVASGKRLSKDGKLLESAREKRKLEKESADDFQHCNNEDDKSVDCINEIHDDNGVPSLLGVDLGHNSDASDDSSSEEEDYDKENINPCPDEPVPVNLCRKNDLIKGFVDEEAEEEDDSDHDLMRFQDDENEDEDDDSDEAEVFNGLIASGYKEKPLDAEKRNELHQRWLQHQDAAATDNLLQRLNSHTKQKGPYIVENEADEEEPEEDDSEPLSDPPPVNAARQNARQAKEKMAQMFTDSEDAYISDDEETEQRLLRGNLVLHQTVSQLSFWLSTVSDTTSQVERSSVLSPAEEDETSREVFSLIRKLNTVPDTRRRPSSLPAFISGANNGQPADVISQTRHVRVQIICVWSRRQQQSGL</sequence>
<feature type="compositionally biased region" description="Acidic residues" evidence="1">
    <location>
        <begin position="221"/>
        <end position="233"/>
    </location>
</feature>
<dbReference type="AlphaFoldDB" id="A0A7I8L4F9"/>
<feature type="region of interest" description="Disordered" evidence="1">
    <location>
        <begin position="1"/>
        <end position="248"/>
    </location>
</feature>
<name>A0A7I8L4F9_SPIIN</name>
<feature type="compositionally biased region" description="Acidic residues" evidence="1">
    <location>
        <begin position="351"/>
        <end position="364"/>
    </location>
</feature>
<dbReference type="PANTHER" id="PTHR36005">
    <property type="entry name" value="DNA LIGASE-LIKE PROTEIN"/>
    <property type="match status" value="1"/>
</dbReference>
<dbReference type="OrthoDB" id="1919305at2759"/>
<feature type="compositionally biased region" description="Basic and acidic residues" evidence="1">
    <location>
        <begin position="303"/>
        <end position="318"/>
    </location>
</feature>
<evidence type="ECO:0000256" key="1">
    <source>
        <dbReference type="SAM" id="MobiDB-lite"/>
    </source>
</evidence>
<feature type="compositionally biased region" description="Basic and acidic residues" evidence="1">
    <location>
        <begin position="92"/>
        <end position="111"/>
    </location>
</feature>
<feature type="compositionally biased region" description="Acidic residues" evidence="1">
    <location>
        <begin position="261"/>
        <end position="271"/>
    </location>
</feature>
<feature type="compositionally biased region" description="Basic residues" evidence="1">
    <location>
        <begin position="20"/>
        <end position="29"/>
    </location>
</feature>
<evidence type="ECO:0000313" key="3">
    <source>
        <dbReference type="Proteomes" id="UP000663760"/>
    </source>
</evidence>